<dbReference type="InterPro" id="IPR050259">
    <property type="entry name" value="SDR"/>
</dbReference>
<dbReference type="InterPro" id="IPR020904">
    <property type="entry name" value="Sc_DH/Rdtase_CS"/>
</dbReference>
<dbReference type="CDD" id="cd05233">
    <property type="entry name" value="SDR_c"/>
    <property type="match status" value="1"/>
</dbReference>
<protein>
    <submittedName>
        <fullName evidence="2">Glucose 1-dehydrogenase</fullName>
        <ecNumber evidence="2">1.1.1.47</ecNumber>
    </submittedName>
</protein>
<evidence type="ECO:0000256" key="1">
    <source>
        <dbReference type="ARBA" id="ARBA00006484"/>
    </source>
</evidence>
<dbReference type="HOGENOM" id="CLU_010194_1_3_4"/>
<dbReference type="GO" id="GO:0032787">
    <property type="term" value="P:monocarboxylic acid metabolic process"/>
    <property type="evidence" value="ECO:0007669"/>
    <property type="project" value="UniProtKB-ARBA"/>
</dbReference>
<name>A0A0H3KGM5_BURM1</name>
<dbReference type="Gene3D" id="3.40.50.720">
    <property type="entry name" value="NAD(P)-binding Rossmann-like Domain"/>
    <property type="match status" value="1"/>
</dbReference>
<dbReference type="InterPro" id="IPR036291">
    <property type="entry name" value="NAD(P)-bd_dom_sf"/>
</dbReference>
<accession>A0A0H3KGM5</accession>
<sequence>MKLQGIRALVTGADSGIGQAIATLFAQEGADVAIVYHTDDDGAQETVRRIQALGRRACAIQADVGDPRSVDAFFAEAMNTLGGLEVLVNNAGVGAPGAAVADLEDAQIDTVLRTDLLGPLYCCRAFVRQRRAVGGGGRIVNISSVAQHLPTPESAPYGIAKAGLGSLARSLSREVAEDRINVNNIAPGLIDTPMTRDRLNDPQQRDASMSVIPWHRPGQPEEIARVALFLASDDGDYVTGQTWPIDGGLTMQWGGA</sequence>
<dbReference type="FunFam" id="3.40.50.720:FF:000084">
    <property type="entry name" value="Short-chain dehydrogenase reductase"/>
    <property type="match status" value="1"/>
</dbReference>
<dbReference type="SUPFAM" id="SSF51735">
    <property type="entry name" value="NAD(P)-binding Rossmann-fold domains"/>
    <property type="match status" value="1"/>
</dbReference>
<dbReference type="PRINTS" id="PR00081">
    <property type="entry name" value="GDHRDH"/>
</dbReference>
<dbReference type="PANTHER" id="PTHR42879:SF2">
    <property type="entry name" value="3-OXOACYL-[ACYL-CARRIER-PROTEIN] REDUCTASE FABG"/>
    <property type="match status" value="1"/>
</dbReference>
<keyword evidence="3" id="KW-1185">Reference proteome</keyword>
<organism evidence="2 3">
    <name type="scientific">Burkholderia multivorans (strain ATCC 17616 / 249)</name>
    <dbReference type="NCBI Taxonomy" id="395019"/>
    <lineage>
        <taxon>Bacteria</taxon>
        <taxon>Pseudomonadati</taxon>
        <taxon>Pseudomonadota</taxon>
        <taxon>Betaproteobacteria</taxon>
        <taxon>Burkholderiales</taxon>
        <taxon>Burkholderiaceae</taxon>
        <taxon>Burkholderia</taxon>
        <taxon>Burkholderia cepacia complex</taxon>
    </lineage>
</organism>
<dbReference type="PANTHER" id="PTHR42879">
    <property type="entry name" value="3-OXOACYL-(ACYL-CARRIER-PROTEIN) REDUCTASE"/>
    <property type="match status" value="1"/>
</dbReference>
<dbReference type="STRING" id="395019.BMULJ_02351"/>
<dbReference type="EMBL" id="AP009385">
    <property type="protein sequence ID" value="BAG44245.1"/>
    <property type="molecule type" value="Genomic_DNA"/>
</dbReference>
<evidence type="ECO:0000313" key="2">
    <source>
        <dbReference type="EMBL" id="BAG44245.1"/>
    </source>
</evidence>
<dbReference type="eggNOG" id="COG1028">
    <property type="taxonomic scope" value="Bacteria"/>
</dbReference>
<dbReference type="GO" id="GO:0047936">
    <property type="term" value="F:glucose 1-dehydrogenase [NAD(P)+] activity"/>
    <property type="evidence" value="ECO:0007669"/>
    <property type="project" value="UniProtKB-EC"/>
</dbReference>
<dbReference type="EC" id="1.1.1.47" evidence="2"/>
<dbReference type="RefSeq" id="WP_012212936.1">
    <property type="nucleotide sequence ID" value="NC_010084.1"/>
</dbReference>
<comment type="similarity">
    <text evidence="1">Belongs to the short-chain dehydrogenases/reductases (SDR) family.</text>
</comment>
<gene>
    <name evidence="2" type="primary">gdh</name>
    <name evidence="2" type="ordered locus">BMULJ_02351</name>
</gene>
<dbReference type="KEGG" id="bmu:Bmul_0907"/>
<dbReference type="PROSITE" id="PS00061">
    <property type="entry name" value="ADH_SHORT"/>
    <property type="match status" value="1"/>
</dbReference>
<dbReference type="AlphaFoldDB" id="A0A0H3KGM5"/>
<proteinExistence type="inferred from homology"/>
<dbReference type="Pfam" id="PF13561">
    <property type="entry name" value="adh_short_C2"/>
    <property type="match status" value="1"/>
</dbReference>
<dbReference type="KEGG" id="bmj:BMULJ_02351"/>
<dbReference type="Proteomes" id="UP000008815">
    <property type="component" value="Chromosome 1"/>
</dbReference>
<reference evidence="2 3" key="1">
    <citation type="submission" date="2007-04" db="EMBL/GenBank/DDBJ databases">
        <title>Complete genome sequence of Burkholderia multivorans ATCC 17616.</title>
        <authorList>
            <person name="Ohtsubo Y."/>
            <person name="Yamashita A."/>
            <person name="Kurokawa K."/>
            <person name="Takami H."/>
            <person name="Yuhara S."/>
            <person name="Nishiyama E."/>
            <person name="Endo R."/>
            <person name="Miyazaki R."/>
            <person name="Ono A."/>
            <person name="Yano K."/>
            <person name="Ito M."/>
            <person name="Sota M."/>
            <person name="Yuji N."/>
            <person name="Hattori M."/>
            <person name="Tsuda M."/>
        </authorList>
    </citation>
    <scope>NUCLEOTIDE SEQUENCE [LARGE SCALE GENOMIC DNA]</scope>
    <source>
        <strain evidence="3">ATCC 17616 / 249</strain>
    </source>
</reference>
<evidence type="ECO:0000313" key="3">
    <source>
        <dbReference type="Proteomes" id="UP000008815"/>
    </source>
</evidence>
<dbReference type="InterPro" id="IPR002347">
    <property type="entry name" value="SDR_fam"/>
</dbReference>
<dbReference type="PRINTS" id="PR00080">
    <property type="entry name" value="SDRFAMILY"/>
</dbReference>
<keyword evidence="2" id="KW-0560">Oxidoreductase</keyword>